<organism evidence="3 4">
    <name type="scientific">Galleria mellonella</name>
    <name type="common">Greater wax moth</name>
    <dbReference type="NCBI Taxonomy" id="7137"/>
    <lineage>
        <taxon>Eukaryota</taxon>
        <taxon>Metazoa</taxon>
        <taxon>Ecdysozoa</taxon>
        <taxon>Arthropoda</taxon>
        <taxon>Hexapoda</taxon>
        <taxon>Insecta</taxon>
        <taxon>Pterygota</taxon>
        <taxon>Neoptera</taxon>
        <taxon>Endopterygota</taxon>
        <taxon>Lepidoptera</taxon>
        <taxon>Glossata</taxon>
        <taxon>Ditrysia</taxon>
        <taxon>Pyraloidea</taxon>
        <taxon>Pyralidae</taxon>
        <taxon>Galleriinae</taxon>
        <taxon>Galleria</taxon>
    </lineage>
</organism>
<protein>
    <submittedName>
        <fullName evidence="4">Uncharacterized protein LOC116413435</fullName>
    </submittedName>
</protein>
<gene>
    <name evidence="4" type="primary">LOC116413435</name>
</gene>
<keyword evidence="1 2" id="KW-0732">Signal</keyword>
<evidence type="ECO:0000313" key="4">
    <source>
        <dbReference type="RefSeq" id="XP_052751136.1"/>
    </source>
</evidence>
<dbReference type="RefSeq" id="XP_052751136.1">
    <property type="nucleotide sequence ID" value="XM_052895176.1"/>
</dbReference>
<accession>A0ABM3MIC1</accession>
<evidence type="ECO:0000313" key="3">
    <source>
        <dbReference type="Proteomes" id="UP001652740"/>
    </source>
</evidence>
<reference evidence="4" key="1">
    <citation type="submission" date="2025-08" db="UniProtKB">
        <authorList>
            <consortium name="RefSeq"/>
        </authorList>
    </citation>
    <scope>IDENTIFICATION</scope>
    <source>
        <tissue evidence="4">Whole larvae</tissue>
    </source>
</reference>
<evidence type="ECO:0000256" key="1">
    <source>
        <dbReference type="ARBA" id="ARBA00022729"/>
    </source>
</evidence>
<keyword evidence="3" id="KW-1185">Reference proteome</keyword>
<evidence type="ECO:0000256" key="2">
    <source>
        <dbReference type="SAM" id="SignalP"/>
    </source>
</evidence>
<dbReference type="GeneID" id="116413435"/>
<dbReference type="InterPro" id="IPR036846">
    <property type="entry name" value="GM2-AP_sf"/>
</dbReference>
<feature type="chain" id="PRO_5047473585" evidence="2">
    <location>
        <begin position="20"/>
        <end position="188"/>
    </location>
</feature>
<feature type="signal peptide" evidence="2">
    <location>
        <begin position="1"/>
        <end position="19"/>
    </location>
</feature>
<name>A0ABM3MIC1_GALME</name>
<dbReference type="Proteomes" id="UP001652740">
    <property type="component" value="Unplaced"/>
</dbReference>
<dbReference type="Gene3D" id="2.70.220.10">
    <property type="entry name" value="Ganglioside GM2 activator"/>
    <property type="match status" value="1"/>
</dbReference>
<sequence>MAGWIHWIVLLCGVFIASTEKIKESAGKRIQYFSTEHPRICEFDSKIFVSGNLTSRRHSRMDPFYYVDFHVSTRVPIGNNVTVHFYFYEFLTNVYKRGFIEMHMGVCDLIFKDKFFGAGMKKQLKVLSCPFPKGEYHLYNMTIPLEQIPRGFPFTKGRIYSNITLTNTGKQIASGYIDIELKTTRISN</sequence>
<proteinExistence type="predicted"/>